<name>Q01VM1_SOLUE</name>
<evidence type="ECO:0000256" key="3">
    <source>
        <dbReference type="ARBA" id="ARBA00022723"/>
    </source>
</evidence>
<evidence type="ECO:0000256" key="5">
    <source>
        <dbReference type="ARBA" id="ARBA00023004"/>
    </source>
</evidence>
<evidence type="ECO:0000256" key="7">
    <source>
        <dbReference type="SAM" id="MobiDB-lite"/>
    </source>
</evidence>
<sequence length="285" mass="29764" precursor="true">MRTTKNAIGIVLLFSIGAFGQPPTTPLPAPQAGRGGGGRGPAAAYPQRPPADPAMVDRGKALYGVNCAFCHGSDARGGEGGPNLLRAQLVLDDQNGELIAPVVQNGRPDRGMPALNLSKPQVADVAAFIHSFRVGGYDVSRMKPPTILVGNAQAGEAYFKNSCASCHSVTGDLKGIGAKYEDPKTLQNTFLLPGGGRGGRGGGNAPPVTATVTPTSGPKVEGRLLRIDDFLVTLALADGTQRSFRRDGDSPRVDLHDPLAGHRALLPKYSDNDIHNLTAYLVTVK</sequence>
<protein>
    <submittedName>
        <fullName evidence="10">Cytochrome c, class I</fullName>
    </submittedName>
</protein>
<dbReference type="InterPro" id="IPR036909">
    <property type="entry name" value="Cyt_c-like_dom_sf"/>
</dbReference>
<feature type="signal peptide" evidence="8">
    <location>
        <begin position="1"/>
        <end position="20"/>
    </location>
</feature>
<evidence type="ECO:0000256" key="8">
    <source>
        <dbReference type="SAM" id="SignalP"/>
    </source>
</evidence>
<evidence type="ECO:0000313" key="10">
    <source>
        <dbReference type="EMBL" id="ABJ86294.1"/>
    </source>
</evidence>
<dbReference type="Gene3D" id="1.10.760.10">
    <property type="entry name" value="Cytochrome c-like domain"/>
    <property type="match status" value="2"/>
</dbReference>
<evidence type="ECO:0000259" key="9">
    <source>
        <dbReference type="PROSITE" id="PS51007"/>
    </source>
</evidence>
<reference evidence="10" key="1">
    <citation type="submission" date="2006-10" db="EMBL/GenBank/DDBJ databases">
        <title>Complete sequence of Solibacter usitatus Ellin6076.</title>
        <authorList>
            <consortium name="US DOE Joint Genome Institute"/>
            <person name="Copeland A."/>
            <person name="Lucas S."/>
            <person name="Lapidus A."/>
            <person name="Barry K."/>
            <person name="Detter J.C."/>
            <person name="Glavina del Rio T."/>
            <person name="Hammon N."/>
            <person name="Israni S."/>
            <person name="Dalin E."/>
            <person name="Tice H."/>
            <person name="Pitluck S."/>
            <person name="Thompson L.S."/>
            <person name="Brettin T."/>
            <person name="Bruce D."/>
            <person name="Han C."/>
            <person name="Tapia R."/>
            <person name="Gilna P."/>
            <person name="Schmutz J."/>
            <person name="Larimer F."/>
            <person name="Land M."/>
            <person name="Hauser L."/>
            <person name="Kyrpides N."/>
            <person name="Mikhailova N."/>
            <person name="Janssen P.H."/>
            <person name="Kuske C.R."/>
            <person name="Richardson P."/>
        </authorList>
    </citation>
    <scope>NUCLEOTIDE SEQUENCE</scope>
    <source>
        <strain evidence="10">Ellin6076</strain>
    </source>
</reference>
<feature type="compositionally biased region" description="Low complexity" evidence="7">
    <location>
        <begin position="205"/>
        <end position="215"/>
    </location>
</feature>
<accession>Q01VM1</accession>
<dbReference type="PANTHER" id="PTHR37823">
    <property type="entry name" value="CYTOCHROME C-553-LIKE"/>
    <property type="match status" value="1"/>
</dbReference>
<dbReference type="AlphaFoldDB" id="Q01VM1"/>
<dbReference type="PROSITE" id="PS51007">
    <property type="entry name" value="CYTC"/>
    <property type="match status" value="2"/>
</dbReference>
<dbReference type="GO" id="GO:0020037">
    <property type="term" value="F:heme binding"/>
    <property type="evidence" value="ECO:0007669"/>
    <property type="project" value="InterPro"/>
</dbReference>
<evidence type="ECO:0000256" key="6">
    <source>
        <dbReference type="PROSITE-ProRule" id="PRU00433"/>
    </source>
</evidence>
<dbReference type="EMBL" id="CP000473">
    <property type="protein sequence ID" value="ABJ86294.1"/>
    <property type="molecule type" value="Genomic_DNA"/>
</dbReference>
<feature type="region of interest" description="Disordered" evidence="7">
    <location>
        <begin position="22"/>
        <end position="53"/>
    </location>
</feature>
<dbReference type="Pfam" id="PF13442">
    <property type="entry name" value="Cytochrome_CBB3"/>
    <property type="match status" value="1"/>
</dbReference>
<dbReference type="InterPro" id="IPR051811">
    <property type="entry name" value="Cytochrome_c550/c551-like"/>
</dbReference>
<dbReference type="KEGG" id="sus:Acid_5345"/>
<evidence type="ECO:0000256" key="4">
    <source>
        <dbReference type="ARBA" id="ARBA00022982"/>
    </source>
</evidence>
<dbReference type="InParanoid" id="Q01VM1"/>
<feature type="compositionally biased region" description="Gly residues" evidence="7">
    <location>
        <begin position="195"/>
        <end position="204"/>
    </location>
</feature>
<feature type="domain" description="Cytochrome c" evidence="9">
    <location>
        <begin position="54"/>
        <end position="133"/>
    </location>
</feature>
<dbReference type="eggNOG" id="COG2010">
    <property type="taxonomic scope" value="Bacteria"/>
</dbReference>
<feature type="chain" id="PRO_5004162723" evidence="8">
    <location>
        <begin position="21"/>
        <end position="285"/>
    </location>
</feature>
<feature type="region of interest" description="Disordered" evidence="7">
    <location>
        <begin position="195"/>
        <end position="217"/>
    </location>
</feature>
<gene>
    <name evidence="10" type="ordered locus">Acid_5345</name>
</gene>
<dbReference type="HOGENOM" id="CLU_057863_0_0_0"/>
<organism evidence="10">
    <name type="scientific">Solibacter usitatus (strain Ellin6076)</name>
    <dbReference type="NCBI Taxonomy" id="234267"/>
    <lineage>
        <taxon>Bacteria</taxon>
        <taxon>Pseudomonadati</taxon>
        <taxon>Acidobacteriota</taxon>
        <taxon>Terriglobia</taxon>
        <taxon>Bryobacterales</taxon>
        <taxon>Solibacteraceae</taxon>
        <taxon>Candidatus Solibacter</taxon>
    </lineage>
</organism>
<dbReference type="STRING" id="234267.Acid_5345"/>
<proteinExistence type="predicted"/>
<keyword evidence="3 6" id="KW-0479">Metal-binding</keyword>
<dbReference type="GO" id="GO:0046872">
    <property type="term" value="F:metal ion binding"/>
    <property type="evidence" value="ECO:0007669"/>
    <property type="project" value="UniProtKB-KW"/>
</dbReference>
<dbReference type="InterPro" id="IPR009056">
    <property type="entry name" value="Cyt_c-like_dom"/>
</dbReference>
<evidence type="ECO:0000256" key="2">
    <source>
        <dbReference type="ARBA" id="ARBA00022617"/>
    </source>
</evidence>
<keyword evidence="2 6" id="KW-0349">Heme</keyword>
<keyword evidence="1" id="KW-0813">Transport</keyword>
<keyword evidence="5 6" id="KW-0408">Iron</keyword>
<evidence type="ECO:0000256" key="1">
    <source>
        <dbReference type="ARBA" id="ARBA00022448"/>
    </source>
</evidence>
<dbReference type="SUPFAM" id="SSF46626">
    <property type="entry name" value="Cytochrome c"/>
    <property type="match status" value="2"/>
</dbReference>
<dbReference type="GO" id="GO:0009055">
    <property type="term" value="F:electron transfer activity"/>
    <property type="evidence" value="ECO:0007669"/>
    <property type="project" value="InterPro"/>
</dbReference>
<keyword evidence="8" id="KW-0732">Signal</keyword>
<feature type="domain" description="Cytochrome c" evidence="9">
    <location>
        <begin position="150"/>
        <end position="285"/>
    </location>
</feature>
<keyword evidence="4" id="KW-0249">Electron transport</keyword>